<keyword evidence="16" id="KW-1185">Reference proteome</keyword>
<name>A0ABV7WX84_9GAMM</name>
<keyword evidence="9 14" id="KW-1133">Transmembrane helix</keyword>
<reference evidence="16" key="1">
    <citation type="journal article" date="2019" name="Int. J. Syst. Evol. Microbiol.">
        <title>The Global Catalogue of Microorganisms (GCM) 10K type strain sequencing project: providing services to taxonomists for standard genome sequencing and annotation.</title>
        <authorList>
            <consortium name="The Broad Institute Genomics Platform"/>
            <consortium name="The Broad Institute Genome Sequencing Center for Infectious Disease"/>
            <person name="Wu L."/>
            <person name="Ma J."/>
        </authorList>
    </citation>
    <scope>NUCLEOTIDE SEQUENCE [LARGE SCALE GENOMIC DNA]</scope>
    <source>
        <strain evidence="16">CECT 8288</strain>
    </source>
</reference>
<dbReference type="Proteomes" id="UP001595710">
    <property type="component" value="Unassembled WGS sequence"/>
</dbReference>
<feature type="transmembrane region" description="Helical" evidence="14">
    <location>
        <begin position="166"/>
        <end position="183"/>
    </location>
</feature>
<keyword evidence="11 14" id="KW-0472">Membrane</keyword>
<dbReference type="SUPFAM" id="SSF81345">
    <property type="entry name" value="ABC transporter involved in vitamin B12 uptake, BtuC"/>
    <property type="match status" value="1"/>
</dbReference>
<comment type="similarity">
    <text evidence="3 13">Belongs to the ABC-3 integral membrane protein family.</text>
</comment>
<evidence type="ECO:0000256" key="5">
    <source>
        <dbReference type="ARBA" id="ARBA00022475"/>
    </source>
</evidence>
<dbReference type="InterPro" id="IPR001626">
    <property type="entry name" value="ABC_TroCD"/>
</dbReference>
<dbReference type="Gene3D" id="1.10.3470.10">
    <property type="entry name" value="ABC transporter involved in vitamin B12 uptake, BtuC"/>
    <property type="match status" value="1"/>
</dbReference>
<evidence type="ECO:0000256" key="9">
    <source>
        <dbReference type="ARBA" id="ARBA00022989"/>
    </source>
</evidence>
<keyword evidence="8" id="KW-0864">Zinc transport</keyword>
<dbReference type="InterPro" id="IPR037294">
    <property type="entry name" value="ABC_BtuC-like"/>
</dbReference>
<evidence type="ECO:0000256" key="10">
    <source>
        <dbReference type="ARBA" id="ARBA00023065"/>
    </source>
</evidence>
<feature type="transmembrane region" description="Helical" evidence="14">
    <location>
        <begin position="127"/>
        <end position="145"/>
    </location>
</feature>
<evidence type="ECO:0000256" key="14">
    <source>
        <dbReference type="SAM" id="Phobius"/>
    </source>
</evidence>
<keyword evidence="10" id="KW-0406">Ion transport</keyword>
<accession>A0ABV7WX84</accession>
<comment type="caution">
    <text evidence="15">The sequence shown here is derived from an EMBL/GenBank/DDBJ whole genome shotgun (WGS) entry which is preliminary data.</text>
</comment>
<keyword evidence="7" id="KW-0862">Zinc</keyword>
<feature type="transmembrane region" description="Helical" evidence="14">
    <location>
        <begin position="241"/>
        <end position="260"/>
    </location>
</feature>
<dbReference type="PANTHER" id="PTHR30477">
    <property type="entry name" value="ABC-TRANSPORTER METAL-BINDING PROTEIN"/>
    <property type="match status" value="1"/>
</dbReference>
<proteinExistence type="inferred from homology"/>
<sequence length="265" mass="28050">MIDLLWPALVAGSLISLLAGPLGSFLVWRKMAYFGETMAHSGLLGITLAVLLNWNITVGIALITSMLALLLFALQHQHRIPADTLLGIMSHGSLALGMLVLAFSTQIRTDLTGLLFGDLLSVGSSDLWLVAIIITIGLPLLITIWKPLLAITVNEDLAKAEGINTSLIKVVFLLLVALTIATAMKIVGVLLITALMIIPPAAARFIAKTPEQMGVIATIIAVLSVWLGISGSWQFDAPTGPAIVAMAVVFFVASVAVTNLKQKVN</sequence>
<evidence type="ECO:0000256" key="13">
    <source>
        <dbReference type="RuleBase" id="RU003943"/>
    </source>
</evidence>
<evidence type="ECO:0000256" key="11">
    <source>
        <dbReference type="ARBA" id="ARBA00023136"/>
    </source>
</evidence>
<dbReference type="Pfam" id="PF00950">
    <property type="entry name" value="ABC-3"/>
    <property type="match status" value="1"/>
</dbReference>
<evidence type="ECO:0000313" key="16">
    <source>
        <dbReference type="Proteomes" id="UP001595710"/>
    </source>
</evidence>
<evidence type="ECO:0000256" key="3">
    <source>
        <dbReference type="ARBA" id="ARBA00008034"/>
    </source>
</evidence>
<dbReference type="PANTHER" id="PTHR30477:SF23">
    <property type="entry name" value="HIGH-AFFINITY ZINC UPTAKE SYSTEM MEMBRANE PROTEIN ZNUB"/>
    <property type="match status" value="1"/>
</dbReference>
<keyword evidence="4 13" id="KW-0813">Transport</keyword>
<dbReference type="EMBL" id="JBHRYN010000020">
    <property type="protein sequence ID" value="MFC3702733.1"/>
    <property type="molecule type" value="Genomic_DNA"/>
</dbReference>
<keyword evidence="5" id="KW-1003">Cell membrane</keyword>
<organism evidence="15 16">
    <name type="scientific">Reinekea marina</name>
    <dbReference type="NCBI Taxonomy" id="1310421"/>
    <lineage>
        <taxon>Bacteria</taxon>
        <taxon>Pseudomonadati</taxon>
        <taxon>Pseudomonadota</taxon>
        <taxon>Gammaproteobacteria</taxon>
        <taxon>Oceanospirillales</taxon>
        <taxon>Saccharospirillaceae</taxon>
        <taxon>Reinekea</taxon>
    </lineage>
</organism>
<keyword evidence="6 13" id="KW-0812">Transmembrane</keyword>
<evidence type="ECO:0000256" key="12">
    <source>
        <dbReference type="ARBA" id="ARBA00040080"/>
    </source>
</evidence>
<evidence type="ECO:0000256" key="7">
    <source>
        <dbReference type="ARBA" id="ARBA00022833"/>
    </source>
</evidence>
<evidence type="ECO:0000256" key="6">
    <source>
        <dbReference type="ARBA" id="ARBA00022692"/>
    </source>
</evidence>
<dbReference type="RefSeq" id="WP_290282130.1">
    <property type="nucleotide sequence ID" value="NZ_JAUFQI010000001.1"/>
</dbReference>
<evidence type="ECO:0000256" key="1">
    <source>
        <dbReference type="ARBA" id="ARBA00002313"/>
    </source>
</evidence>
<evidence type="ECO:0000256" key="4">
    <source>
        <dbReference type="ARBA" id="ARBA00022448"/>
    </source>
</evidence>
<evidence type="ECO:0000256" key="8">
    <source>
        <dbReference type="ARBA" id="ARBA00022906"/>
    </source>
</evidence>
<protein>
    <recommendedName>
        <fullName evidence="12">High-affinity zinc uptake system membrane protein ZnuB</fullName>
    </recommendedName>
</protein>
<feature type="transmembrane region" description="Helical" evidence="14">
    <location>
        <begin position="43"/>
        <end position="73"/>
    </location>
</feature>
<comment type="subcellular location">
    <subcellularLocation>
        <location evidence="2 13">Cell membrane</location>
        <topology evidence="2 13">Multi-pass membrane protein</topology>
    </subcellularLocation>
</comment>
<evidence type="ECO:0000313" key="15">
    <source>
        <dbReference type="EMBL" id="MFC3702733.1"/>
    </source>
</evidence>
<feature type="transmembrane region" description="Helical" evidence="14">
    <location>
        <begin position="214"/>
        <end position="235"/>
    </location>
</feature>
<dbReference type="CDD" id="cd06550">
    <property type="entry name" value="TM_ABC_iron-siderophores_like"/>
    <property type="match status" value="1"/>
</dbReference>
<evidence type="ECO:0000256" key="2">
    <source>
        <dbReference type="ARBA" id="ARBA00004651"/>
    </source>
</evidence>
<comment type="function">
    <text evidence="1">Involved in the high-affinity zinc uptake transport system.</text>
</comment>
<gene>
    <name evidence="15" type="ORF">ACFOND_13915</name>
</gene>
<feature type="transmembrane region" description="Helical" evidence="14">
    <location>
        <begin position="85"/>
        <end position="107"/>
    </location>
</feature>
<feature type="transmembrane region" description="Helical" evidence="14">
    <location>
        <begin position="189"/>
        <end position="207"/>
    </location>
</feature>